<keyword evidence="4" id="KW-0503">Monooxygenase</keyword>
<dbReference type="GO" id="GO:0004497">
    <property type="term" value="F:monooxygenase activity"/>
    <property type="evidence" value="ECO:0007669"/>
    <property type="project" value="UniProtKB-KW"/>
</dbReference>
<proteinExistence type="predicted"/>
<dbReference type="InterPro" id="IPR011251">
    <property type="entry name" value="Luciferase-like_dom"/>
</dbReference>
<dbReference type="Gene3D" id="3.20.20.30">
    <property type="entry name" value="Luciferase-like domain"/>
    <property type="match status" value="1"/>
</dbReference>
<keyword evidence="1" id="KW-0285">Flavoprotein</keyword>
<dbReference type="Pfam" id="PF00296">
    <property type="entry name" value="Bac_luciferase"/>
    <property type="match status" value="1"/>
</dbReference>
<dbReference type="GO" id="GO:0016705">
    <property type="term" value="F:oxidoreductase activity, acting on paired donors, with incorporation or reduction of molecular oxygen"/>
    <property type="evidence" value="ECO:0007669"/>
    <property type="project" value="InterPro"/>
</dbReference>
<evidence type="ECO:0000256" key="1">
    <source>
        <dbReference type="ARBA" id="ARBA00022630"/>
    </source>
</evidence>
<keyword evidence="3" id="KW-0560">Oxidoreductase</keyword>
<evidence type="ECO:0000259" key="5">
    <source>
        <dbReference type="Pfam" id="PF00296"/>
    </source>
</evidence>
<evidence type="ECO:0000313" key="6">
    <source>
        <dbReference type="EMBL" id="KAB1653604.1"/>
    </source>
</evidence>
<dbReference type="EMBL" id="WBJZ01000022">
    <property type="protein sequence ID" value="KAB1653604.1"/>
    <property type="molecule type" value="Genomic_DNA"/>
</dbReference>
<organism evidence="6 7">
    <name type="scientific">Pseudoclavibacter chungangensis</name>
    <dbReference type="NCBI Taxonomy" id="587635"/>
    <lineage>
        <taxon>Bacteria</taxon>
        <taxon>Bacillati</taxon>
        <taxon>Actinomycetota</taxon>
        <taxon>Actinomycetes</taxon>
        <taxon>Micrococcales</taxon>
        <taxon>Microbacteriaceae</taxon>
        <taxon>Pseudoclavibacter</taxon>
    </lineage>
</organism>
<comment type="caution">
    <text evidence="6">The sequence shown here is derived from an EMBL/GenBank/DDBJ whole genome shotgun (WGS) entry which is preliminary data.</text>
</comment>
<dbReference type="Proteomes" id="UP000467240">
    <property type="component" value="Unassembled WGS sequence"/>
</dbReference>
<dbReference type="InterPro" id="IPR050172">
    <property type="entry name" value="SsuD_RutA_monooxygenase"/>
</dbReference>
<dbReference type="OrthoDB" id="9814695at2"/>
<feature type="domain" description="Luciferase-like" evidence="5">
    <location>
        <begin position="29"/>
        <end position="347"/>
    </location>
</feature>
<evidence type="ECO:0000256" key="4">
    <source>
        <dbReference type="ARBA" id="ARBA00023033"/>
    </source>
</evidence>
<keyword evidence="2" id="KW-0288">FMN</keyword>
<sequence length="380" mass="40388">MARGPDGGHREGVSMPEAFGVTFVGGLQTTRADPAGGARTLFDPAATVTSAQVLEAIGFDQAILVYSSYSLDPFAIAATVASHTERLGLVIALRPNTAAPTAAAKSYATIDQLSAGRTQVHLIAGGNESDQWRDGDFIDKDARYRRMGEYIDILRRAWSSETSFDHDGEFYRIVDYTPKVKPFAGVPLPISLGGSSEAAYRVGAERADVFALWGEPLADTRGQLDRVRALATEAGTAGPEAYMISFKPVIAPSDELAWAKADALLERLTAHRARARPRGEIARHVGLPGAEASKRILRIAERGAVHDTALWTEPAQATGAIGSSAALVGGYDTVASAVAAYADLGIRRFSFSAYGGLDDYIEMGTQLLPRIRALLDGHGA</sequence>
<accession>A0A7J5BNY5</accession>
<protein>
    <submittedName>
        <fullName evidence="6">LLM class flavin-dependent oxidoreductase</fullName>
    </submittedName>
</protein>
<name>A0A7J5BNY5_9MICO</name>
<dbReference type="InterPro" id="IPR036661">
    <property type="entry name" value="Luciferase-like_sf"/>
</dbReference>
<evidence type="ECO:0000313" key="7">
    <source>
        <dbReference type="Proteomes" id="UP000467240"/>
    </source>
</evidence>
<reference evidence="6 7" key="1">
    <citation type="submission" date="2019-09" db="EMBL/GenBank/DDBJ databases">
        <title>Phylogeny of genus Pseudoclavibacter and closely related genus.</title>
        <authorList>
            <person name="Li Y."/>
        </authorList>
    </citation>
    <scope>NUCLEOTIDE SEQUENCE [LARGE SCALE GENOMIC DNA]</scope>
    <source>
        <strain evidence="6 7">DSM 23821</strain>
    </source>
</reference>
<gene>
    <name evidence="6" type="ORF">F8O01_14750</name>
</gene>
<dbReference type="PANTHER" id="PTHR42847">
    <property type="entry name" value="ALKANESULFONATE MONOOXYGENASE"/>
    <property type="match status" value="1"/>
</dbReference>
<dbReference type="SUPFAM" id="SSF51679">
    <property type="entry name" value="Bacterial luciferase-like"/>
    <property type="match status" value="1"/>
</dbReference>
<dbReference type="AlphaFoldDB" id="A0A7J5BNY5"/>
<keyword evidence="7" id="KW-1185">Reference proteome</keyword>
<evidence type="ECO:0000256" key="2">
    <source>
        <dbReference type="ARBA" id="ARBA00022643"/>
    </source>
</evidence>
<dbReference type="PANTHER" id="PTHR42847:SF4">
    <property type="entry name" value="ALKANESULFONATE MONOOXYGENASE-RELATED"/>
    <property type="match status" value="1"/>
</dbReference>
<evidence type="ECO:0000256" key="3">
    <source>
        <dbReference type="ARBA" id="ARBA00023002"/>
    </source>
</evidence>